<feature type="region of interest" description="Disordered" evidence="1">
    <location>
        <begin position="1"/>
        <end position="32"/>
    </location>
</feature>
<evidence type="ECO:0000313" key="2">
    <source>
        <dbReference type="EMBL" id="JAD99454.1"/>
    </source>
</evidence>
<name>A0A0A9EFB1_ARUDO</name>
<sequence length="32" mass="3620">MTSTFLRGSKVRRPTKLTARRKPVIHPMPGSL</sequence>
<reference evidence="2" key="1">
    <citation type="submission" date="2014-09" db="EMBL/GenBank/DDBJ databases">
        <authorList>
            <person name="Magalhaes I.L.F."/>
            <person name="Oliveira U."/>
            <person name="Santos F.R."/>
            <person name="Vidigal T.H.D.A."/>
            <person name="Brescovit A.D."/>
            <person name="Santos A.J."/>
        </authorList>
    </citation>
    <scope>NUCLEOTIDE SEQUENCE</scope>
    <source>
        <tissue evidence="2">Shoot tissue taken approximately 20 cm above the soil surface</tissue>
    </source>
</reference>
<proteinExistence type="predicted"/>
<organism evidence="2">
    <name type="scientific">Arundo donax</name>
    <name type="common">Giant reed</name>
    <name type="synonym">Donax arundinaceus</name>
    <dbReference type="NCBI Taxonomy" id="35708"/>
    <lineage>
        <taxon>Eukaryota</taxon>
        <taxon>Viridiplantae</taxon>
        <taxon>Streptophyta</taxon>
        <taxon>Embryophyta</taxon>
        <taxon>Tracheophyta</taxon>
        <taxon>Spermatophyta</taxon>
        <taxon>Magnoliopsida</taxon>
        <taxon>Liliopsida</taxon>
        <taxon>Poales</taxon>
        <taxon>Poaceae</taxon>
        <taxon>PACMAD clade</taxon>
        <taxon>Arundinoideae</taxon>
        <taxon>Arundineae</taxon>
        <taxon>Arundo</taxon>
    </lineage>
</organism>
<feature type="compositionally biased region" description="Basic residues" evidence="1">
    <location>
        <begin position="9"/>
        <end position="24"/>
    </location>
</feature>
<dbReference type="AlphaFoldDB" id="A0A0A9EFB1"/>
<dbReference type="EMBL" id="GBRH01198441">
    <property type="protein sequence ID" value="JAD99454.1"/>
    <property type="molecule type" value="Transcribed_RNA"/>
</dbReference>
<accession>A0A0A9EFB1</accession>
<protein>
    <submittedName>
        <fullName evidence="2">Uncharacterized protein</fullName>
    </submittedName>
</protein>
<reference evidence="2" key="2">
    <citation type="journal article" date="2015" name="Data Brief">
        <title>Shoot transcriptome of the giant reed, Arundo donax.</title>
        <authorList>
            <person name="Barrero R.A."/>
            <person name="Guerrero F.D."/>
            <person name="Moolhuijzen P."/>
            <person name="Goolsby J.A."/>
            <person name="Tidwell J."/>
            <person name="Bellgard S.E."/>
            <person name="Bellgard M.I."/>
        </authorList>
    </citation>
    <scope>NUCLEOTIDE SEQUENCE</scope>
    <source>
        <tissue evidence="2">Shoot tissue taken approximately 20 cm above the soil surface</tissue>
    </source>
</reference>
<evidence type="ECO:0000256" key="1">
    <source>
        <dbReference type="SAM" id="MobiDB-lite"/>
    </source>
</evidence>